<keyword evidence="3" id="KW-0282">Flagellum</keyword>
<gene>
    <name evidence="3" type="ORF">HUO14_03020</name>
</gene>
<feature type="region of interest" description="Disordered" evidence="1">
    <location>
        <begin position="222"/>
        <end position="246"/>
    </location>
</feature>
<organism evidence="3 4">
    <name type="scientific">Parasphingorhabdus flavimaris</name>
    <dbReference type="NCBI Taxonomy" id="266812"/>
    <lineage>
        <taxon>Bacteria</taxon>
        <taxon>Pseudomonadati</taxon>
        <taxon>Pseudomonadota</taxon>
        <taxon>Alphaproteobacteria</taxon>
        <taxon>Sphingomonadales</taxon>
        <taxon>Sphingomonadaceae</taxon>
        <taxon>Parasphingorhabdus</taxon>
    </lineage>
</organism>
<reference evidence="3 4" key="1">
    <citation type="submission" date="2020-06" db="EMBL/GenBank/DDBJ databases">
        <authorList>
            <person name="Kim S.-J."/>
            <person name="Park S.-J."/>
        </authorList>
    </citation>
    <scope>NUCLEOTIDE SEQUENCE [LARGE SCALE GENOMIC DNA]</scope>
    <source>
        <strain evidence="3 4">SW-151</strain>
    </source>
</reference>
<dbReference type="Pfam" id="PF02120">
    <property type="entry name" value="Flg_hook"/>
    <property type="match status" value="1"/>
</dbReference>
<feature type="domain" description="Flagellar hook-length control protein-like C-terminal" evidence="2">
    <location>
        <begin position="366"/>
        <end position="425"/>
    </location>
</feature>
<name>A0ABX2MZK9_9SPHN</name>
<dbReference type="Gene3D" id="3.30.750.140">
    <property type="match status" value="1"/>
</dbReference>
<dbReference type="InterPro" id="IPR021136">
    <property type="entry name" value="Flagellar_hook_control-like_C"/>
</dbReference>
<evidence type="ECO:0000313" key="4">
    <source>
        <dbReference type="Proteomes" id="UP000652427"/>
    </source>
</evidence>
<accession>A0ABX2MZK9</accession>
<keyword evidence="3" id="KW-0966">Cell projection</keyword>
<evidence type="ECO:0000259" key="2">
    <source>
        <dbReference type="Pfam" id="PF02120"/>
    </source>
</evidence>
<evidence type="ECO:0000313" key="3">
    <source>
        <dbReference type="EMBL" id="NVD26877.1"/>
    </source>
</evidence>
<feature type="region of interest" description="Disordered" evidence="1">
    <location>
        <begin position="430"/>
        <end position="483"/>
    </location>
</feature>
<dbReference type="Proteomes" id="UP000652427">
    <property type="component" value="Unassembled WGS sequence"/>
</dbReference>
<protein>
    <submittedName>
        <fullName evidence="3">Flagellar hook-length control protein FliK</fullName>
    </submittedName>
</protein>
<dbReference type="EMBL" id="JABWMH010000001">
    <property type="protein sequence ID" value="NVD26877.1"/>
    <property type="molecule type" value="Genomic_DNA"/>
</dbReference>
<sequence>MIGKIMSEAAHSIIGMFSAKPLGMENKVSHSDFGSFLRSPEEQPQFGGGAEAIERFDDENLGVAEADTVAAHWDTNNILPFINQSFGCKIIGQEIVSQEVRKDGSTVDTDHSFLPSQAKAILGDGPQINMAPGLAGQDVADRQLAGHKILGAQSAEVTVGKELRNLQAQKIEGIQLGTQIDEKSVSSEIFPSSEKGLLKLQGQQGAMRSEIAQQATLIAKTEKSIEPQGSDLQFSDRSNQHEPGKQASAVLSLVADSAEQRNALSRTNQLGVRLSPSDAAPAAPIDLKASVVDDTESVEAAKLETQPANKGLDKLVEQQPVTNSSAQLAVRETLQKPVPFDMSSPQIAERLATEIADISVSGGPKKFELNPRNLGRMEITFTTRDGAEIIEIQTEHRAAKDMIVQHSQLLQDILKSQGRDDLTLRVDVKENMPASARSDGGQLGQQENRDAREQARPTPRRPVASSFDNSADDDPASDNSRYA</sequence>
<proteinExistence type="predicted"/>
<keyword evidence="3" id="KW-0969">Cilium</keyword>
<comment type="caution">
    <text evidence="3">The sequence shown here is derived from an EMBL/GenBank/DDBJ whole genome shotgun (WGS) entry which is preliminary data.</text>
</comment>
<dbReference type="RefSeq" id="WP_176278388.1">
    <property type="nucleotide sequence ID" value="NZ_JABWMH010000001.1"/>
</dbReference>
<keyword evidence="4" id="KW-1185">Reference proteome</keyword>
<dbReference type="InterPro" id="IPR038610">
    <property type="entry name" value="FliK-like_C_sf"/>
</dbReference>
<evidence type="ECO:0000256" key="1">
    <source>
        <dbReference type="SAM" id="MobiDB-lite"/>
    </source>
</evidence>